<name>A0A7W6IJ55_9HYPH</name>
<sequence length="42" mass="4549">MSGQTNGIYASEDEAVLAALAQTSLRSEYRNEYISDAAIPLE</sequence>
<protein>
    <submittedName>
        <fullName evidence="1">Uncharacterized protein</fullName>
    </submittedName>
</protein>
<dbReference type="RefSeq" id="WP_276511858.1">
    <property type="nucleotide sequence ID" value="NZ_JACIEW010000001.1"/>
</dbReference>
<reference evidence="1 2" key="1">
    <citation type="submission" date="2020-08" db="EMBL/GenBank/DDBJ databases">
        <title>Genomic Encyclopedia of Type Strains, Phase IV (KMG-IV): sequencing the most valuable type-strain genomes for metagenomic binning, comparative biology and taxonomic classification.</title>
        <authorList>
            <person name="Goeker M."/>
        </authorList>
    </citation>
    <scope>NUCLEOTIDE SEQUENCE [LARGE SCALE GENOMIC DNA]</scope>
    <source>
        <strain evidence="1 2">DSM 23447</strain>
    </source>
</reference>
<comment type="caution">
    <text evidence="1">The sequence shown here is derived from an EMBL/GenBank/DDBJ whole genome shotgun (WGS) entry which is preliminary data.</text>
</comment>
<dbReference type="AlphaFoldDB" id="A0A7W6IJ55"/>
<organism evidence="1 2">
    <name type="scientific">Devosia subaequoris</name>
    <dbReference type="NCBI Taxonomy" id="395930"/>
    <lineage>
        <taxon>Bacteria</taxon>
        <taxon>Pseudomonadati</taxon>
        <taxon>Pseudomonadota</taxon>
        <taxon>Alphaproteobacteria</taxon>
        <taxon>Hyphomicrobiales</taxon>
        <taxon>Devosiaceae</taxon>
        <taxon>Devosia</taxon>
    </lineage>
</organism>
<dbReference type="Proteomes" id="UP000547011">
    <property type="component" value="Unassembled WGS sequence"/>
</dbReference>
<dbReference type="EMBL" id="JACIEW010000001">
    <property type="protein sequence ID" value="MBB4050613.1"/>
    <property type="molecule type" value="Genomic_DNA"/>
</dbReference>
<proteinExistence type="predicted"/>
<keyword evidence="2" id="KW-1185">Reference proteome</keyword>
<accession>A0A7W6IJ55</accession>
<evidence type="ECO:0000313" key="2">
    <source>
        <dbReference type="Proteomes" id="UP000547011"/>
    </source>
</evidence>
<gene>
    <name evidence="1" type="ORF">GGR20_000231</name>
</gene>
<evidence type="ECO:0000313" key="1">
    <source>
        <dbReference type="EMBL" id="MBB4050613.1"/>
    </source>
</evidence>